<sequence length="336" mass="38323">MIKSINSIRGKVEDLRKNGVQRGNNTGFRCLDDLYSIKDGSFTIIQGAPTHGKSEFIFELMINDAIDQGQKGIILSPETGNAEEITMELVHKYLGQPAYMSGDYYCDDKKFHEALNWVNHHFAIADDDEETYSFAGLRDAIRVYEKITGSFFKNVMAEPWNELNHKLALTDNGGRQDLAIEEELTFFRKHCKGDKRHGFLSFHPSFQQLVKDKDTGLSYYEMPKAREAAGGQATLRKAFSWINIWRPPVGLIDQNGVPYEDNQLVVQVEKSKPKGVGRKGITNLYYDWRKNRYYEKLNGSNKYAFEHKKLINIHNPSAGILSSTNFSGVPNQESMF</sequence>
<evidence type="ECO:0000313" key="1">
    <source>
        <dbReference type="EMBL" id="RAJ28909.1"/>
    </source>
</evidence>
<accession>A0A327SIU2</accession>
<evidence type="ECO:0008006" key="3">
    <source>
        <dbReference type="Google" id="ProtNLM"/>
    </source>
</evidence>
<gene>
    <name evidence="1" type="ORF">LY11_03183</name>
</gene>
<comment type="caution">
    <text evidence="1">The sequence shown here is derived from an EMBL/GenBank/DDBJ whole genome shotgun (WGS) entry which is preliminary data.</text>
</comment>
<proteinExistence type="predicted"/>
<dbReference type="Proteomes" id="UP000249754">
    <property type="component" value="Unassembled WGS sequence"/>
</dbReference>
<dbReference type="AlphaFoldDB" id="A0A327SIU2"/>
<name>A0A327SIU2_9SPHI</name>
<dbReference type="Gene3D" id="3.40.50.300">
    <property type="entry name" value="P-loop containing nucleotide triphosphate hydrolases"/>
    <property type="match status" value="1"/>
</dbReference>
<dbReference type="SUPFAM" id="SSF52540">
    <property type="entry name" value="P-loop containing nucleoside triphosphate hydrolases"/>
    <property type="match status" value="1"/>
</dbReference>
<dbReference type="InterPro" id="IPR027417">
    <property type="entry name" value="P-loop_NTPase"/>
</dbReference>
<dbReference type="RefSeq" id="WP_111634617.1">
    <property type="nucleotide sequence ID" value="NZ_QLLR01000016.1"/>
</dbReference>
<evidence type="ECO:0000313" key="2">
    <source>
        <dbReference type="Proteomes" id="UP000249754"/>
    </source>
</evidence>
<reference evidence="1 2" key="1">
    <citation type="submission" date="2018-06" db="EMBL/GenBank/DDBJ databases">
        <title>Genomic Encyclopedia of Archaeal and Bacterial Type Strains, Phase II (KMG-II): from individual species to whole genera.</title>
        <authorList>
            <person name="Goeker M."/>
        </authorList>
    </citation>
    <scope>NUCLEOTIDE SEQUENCE [LARGE SCALE GENOMIC DNA]</scope>
    <source>
        <strain evidence="1 2">DSM 14825</strain>
    </source>
</reference>
<dbReference type="EMBL" id="QLLR01000016">
    <property type="protein sequence ID" value="RAJ28909.1"/>
    <property type="molecule type" value="Genomic_DNA"/>
</dbReference>
<dbReference type="OrthoDB" id="1409462at2"/>
<organism evidence="1 2">
    <name type="scientific">Pedobacter cryoconitis</name>
    <dbReference type="NCBI Taxonomy" id="188932"/>
    <lineage>
        <taxon>Bacteria</taxon>
        <taxon>Pseudomonadati</taxon>
        <taxon>Bacteroidota</taxon>
        <taxon>Sphingobacteriia</taxon>
        <taxon>Sphingobacteriales</taxon>
        <taxon>Sphingobacteriaceae</taxon>
        <taxon>Pedobacter</taxon>
    </lineage>
</organism>
<protein>
    <recommendedName>
        <fullName evidence="3">SF4 helicase domain-containing protein</fullName>
    </recommendedName>
</protein>